<reference evidence="12" key="1">
    <citation type="journal article" date="2022" name="bioRxiv">
        <title>Genomics of Preaxostyla Flagellates Illuminates Evolutionary Transitions and the Path Towards Mitochondrial Loss.</title>
        <authorList>
            <person name="Novak L.V.F."/>
            <person name="Treitli S.C."/>
            <person name="Pyrih J."/>
            <person name="Halakuc P."/>
            <person name="Pipaliya S.V."/>
            <person name="Vacek V."/>
            <person name="Brzon O."/>
            <person name="Soukal P."/>
            <person name="Eme L."/>
            <person name="Dacks J.B."/>
            <person name="Karnkowska A."/>
            <person name="Elias M."/>
            <person name="Hampl V."/>
        </authorList>
    </citation>
    <scope>NUCLEOTIDE SEQUENCE</scope>
    <source>
        <strain evidence="12">RCP-MX</strain>
    </source>
</reference>
<gene>
    <name evidence="12" type="ORF">PAPYR_1777</name>
</gene>
<dbReference type="PANTHER" id="PTHR21049">
    <property type="entry name" value="RIBOPHORIN I"/>
    <property type="match status" value="1"/>
</dbReference>
<comment type="function">
    <text evidence="1 10">Subunit of the oligosaccharyl transferase (OST) complex that catalyzes the initial transfer of a defined glycan (Glc(3)Man(9)GlcNAc(2) in eukaryotes) from the lipid carrier dolichol-pyrophosphate to an asparagine residue within an Asn-X-Ser/Thr consensus motif in nascent polypeptide chains, the first step in protein N-glycosylation. N-glycosylation occurs cotranslationally and the complex associates with the Sec61 complex at the channel-forming translocon complex that mediates protein translocation across the endoplasmic reticulum (ER). All subunits are required for a maximal enzyme activity.</text>
</comment>
<keyword evidence="13" id="KW-1185">Reference proteome</keyword>
<comment type="subcellular location">
    <subcellularLocation>
        <location evidence="2 10">Endoplasmic reticulum membrane</location>
        <topology evidence="2 10">Single-pass type I membrane protein</topology>
    </subcellularLocation>
</comment>
<evidence type="ECO:0000313" key="12">
    <source>
        <dbReference type="EMBL" id="KAJ4461661.1"/>
    </source>
</evidence>
<protein>
    <recommendedName>
        <fullName evidence="10">Dolichyl-diphosphooligosaccharide--protein glycosyltransferase subunit 1</fullName>
    </recommendedName>
</protein>
<dbReference type="EMBL" id="JAPMOS010000006">
    <property type="protein sequence ID" value="KAJ4461661.1"/>
    <property type="molecule type" value="Genomic_DNA"/>
</dbReference>
<evidence type="ECO:0000256" key="7">
    <source>
        <dbReference type="ARBA" id="ARBA00022824"/>
    </source>
</evidence>
<dbReference type="PANTHER" id="PTHR21049:SF0">
    <property type="entry name" value="DOLICHYL-DIPHOSPHOOLIGOSACCHARIDE--PROTEIN GLYCOSYLTRANSFERASE SUBUNIT 1"/>
    <property type="match status" value="1"/>
</dbReference>
<keyword evidence="8 10" id="KW-1133">Transmembrane helix</keyword>
<dbReference type="Proteomes" id="UP001141327">
    <property type="component" value="Unassembled WGS sequence"/>
</dbReference>
<evidence type="ECO:0000256" key="3">
    <source>
        <dbReference type="ARBA" id="ARBA00004922"/>
    </source>
</evidence>
<keyword evidence="9 10" id="KW-0472">Membrane</keyword>
<evidence type="ECO:0000313" key="13">
    <source>
        <dbReference type="Proteomes" id="UP001141327"/>
    </source>
</evidence>
<evidence type="ECO:0000256" key="10">
    <source>
        <dbReference type="RuleBase" id="RU361143"/>
    </source>
</evidence>
<feature type="transmembrane region" description="Helical" evidence="10">
    <location>
        <begin position="729"/>
        <end position="752"/>
    </location>
</feature>
<feature type="chain" id="PRO_5045714583" description="Dolichyl-diphosphooligosaccharide--protein glycosyltransferase subunit 1" evidence="11">
    <location>
        <begin position="16"/>
        <end position="754"/>
    </location>
</feature>
<evidence type="ECO:0000256" key="5">
    <source>
        <dbReference type="ARBA" id="ARBA00022692"/>
    </source>
</evidence>
<comment type="subunit">
    <text evidence="10">Component of the oligosaccharyltransferase (OST) complex.</text>
</comment>
<name>A0ABQ8UTC9_9EUKA</name>
<sequence length="754" mass="83587">MIIFQLFMMFVCSLTNHPSPPQYQRTPPLERHEKCPELTRRAPRLRLSWSRPGHNKQMRFFVLCLALVATALSAGLTNKAVSRLIDIQGDIVFIRANITMENGGSDNVASFQYPLDHPIETVSAFEVRTDADVLEAKYDASSKAYTVKFTTPLARSKSITVQSALVLAHVVRPIPATISQEKPQLVKFFDNHYFSSPYPTKEQVTRIVTRAQKIESYSKVNPTTASKEGIVVAGPYKDIAANQFKELMIHFDDNVPFATVKKTTKDIMISHWSGLSTEEHYIVENTGAKLDGFFSRFDMQMRRMVSPATVLGLHCTLPPFSHDIYYRDDIGNISTSAVNQTLRGVDLDIVPRFPLFGGWKVDFQVGYTTPLVVFQSKEIDKKRGAHQLVVPVVPTMSSVVADEVEVRLALPEGAHNVAVDAPAGFTWELSSEKTYGLLDVVGRPTIVFRGRMVIPMLGGAAQVSYDYNTMRLLAKPAWVGLYVVIALVAVVATRRFVAWLHSGPIPTCPGSSYLWRVSGDVPFGCRDSASMPKHTGRRPAHLDQDEEILEGRPPELTDITPDGEPDYGNACKKLNDARELTADVRKMLNTLRDAYVICAKATASEPAPTSESDIAKREQDSYELRVAYALTLHGGAKLLKRLTKIIDVARSQKRRPRAGASNLIGFRLLLDSCMTILAGPESLQWPVQSETEAAASMRVVDAQPTEQEQLRSKVRAQHKKRRPFLGLSVRTWAVIGVALVALVGGSAALSHFTK</sequence>
<organism evidence="12 13">
    <name type="scientific">Paratrimastix pyriformis</name>
    <dbReference type="NCBI Taxonomy" id="342808"/>
    <lineage>
        <taxon>Eukaryota</taxon>
        <taxon>Metamonada</taxon>
        <taxon>Preaxostyla</taxon>
        <taxon>Paratrimastigidae</taxon>
        <taxon>Paratrimastix</taxon>
    </lineage>
</organism>
<evidence type="ECO:0000256" key="8">
    <source>
        <dbReference type="ARBA" id="ARBA00022989"/>
    </source>
</evidence>
<keyword evidence="6 11" id="KW-0732">Signal</keyword>
<proteinExistence type="inferred from homology"/>
<evidence type="ECO:0000256" key="9">
    <source>
        <dbReference type="ARBA" id="ARBA00023136"/>
    </source>
</evidence>
<evidence type="ECO:0000256" key="2">
    <source>
        <dbReference type="ARBA" id="ARBA00004115"/>
    </source>
</evidence>
<evidence type="ECO:0000256" key="4">
    <source>
        <dbReference type="ARBA" id="ARBA00008905"/>
    </source>
</evidence>
<keyword evidence="7 10" id="KW-0256">Endoplasmic reticulum</keyword>
<comment type="pathway">
    <text evidence="3 10">Protein modification; protein glycosylation.</text>
</comment>
<comment type="caution">
    <text evidence="12">The sequence shown here is derived from an EMBL/GenBank/DDBJ whole genome shotgun (WGS) entry which is preliminary data.</text>
</comment>
<dbReference type="Pfam" id="PF04597">
    <property type="entry name" value="Ribophorin_I"/>
    <property type="match status" value="1"/>
</dbReference>
<accession>A0ABQ8UTC9</accession>
<evidence type="ECO:0000256" key="11">
    <source>
        <dbReference type="SAM" id="SignalP"/>
    </source>
</evidence>
<comment type="similarity">
    <text evidence="4 10">Belongs to the OST1 family.</text>
</comment>
<evidence type="ECO:0000256" key="6">
    <source>
        <dbReference type="ARBA" id="ARBA00022729"/>
    </source>
</evidence>
<evidence type="ECO:0000256" key="1">
    <source>
        <dbReference type="ARBA" id="ARBA00002791"/>
    </source>
</evidence>
<dbReference type="InterPro" id="IPR007676">
    <property type="entry name" value="Ribophorin_I"/>
</dbReference>
<feature type="signal peptide" evidence="11">
    <location>
        <begin position="1"/>
        <end position="15"/>
    </location>
</feature>
<keyword evidence="5 10" id="KW-0812">Transmembrane</keyword>